<dbReference type="Proteomes" id="UP000600799">
    <property type="component" value="Unassembled WGS sequence"/>
</dbReference>
<accession>A0ABS0HHC3</accession>
<proteinExistence type="predicted"/>
<evidence type="ECO:0000313" key="1">
    <source>
        <dbReference type="EMBL" id="MBF9151654.1"/>
    </source>
</evidence>
<protein>
    <submittedName>
        <fullName evidence="1">Uncharacterized protein</fullName>
    </submittedName>
</protein>
<sequence length="66" mass="7416">MVDLFTDHRTAALALLNGPHRLSRKTGSFLGQLVVDHSPLSEAQANWLDKLLDKHRLPTLIRETAE</sequence>
<comment type="caution">
    <text evidence="1">The sequence shown here is derived from an EMBL/GenBank/DDBJ whole genome shotgun (WGS) entry which is preliminary data.</text>
</comment>
<organism evidence="1 2">
    <name type="scientific">Novosphingobium jiangmenense</name>
    <dbReference type="NCBI Taxonomy" id="2791981"/>
    <lineage>
        <taxon>Bacteria</taxon>
        <taxon>Pseudomonadati</taxon>
        <taxon>Pseudomonadota</taxon>
        <taxon>Alphaproteobacteria</taxon>
        <taxon>Sphingomonadales</taxon>
        <taxon>Sphingomonadaceae</taxon>
        <taxon>Novosphingobium</taxon>
    </lineage>
</organism>
<reference evidence="1 2" key="1">
    <citation type="submission" date="2020-11" db="EMBL/GenBank/DDBJ databases">
        <title>The genome sequence of Novosphingobium sp. 1Y9A.</title>
        <authorList>
            <person name="Liu Y."/>
        </authorList>
    </citation>
    <scope>NUCLEOTIDE SEQUENCE [LARGE SCALE GENOMIC DNA]</scope>
    <source>
        <strain evidence="1 2">1Y9A</strain>
    </source>
</reference>
<keyword evidence="2" id="KW-1185">Reference proteome</keyword>
<evidence type="ECO:0000313" key="2">
    <source>
        <dbReference type="Proteomes" id="UP000600799"/>
    </source>
</evidence>
<dbReference type="EMBL" id="JADQDC010000007">
    <property type="protein sequence ID" value="MBF9151654.1"/>
    <property type="molecule type" value="Genomic_DNA"/>
</dbReference>
<dbReference type="RefSeq" id="WP_196275976.1">
    <property type="nucleotide sequence ID" value="NZ_JADQDC010000007.1"/>
</dbReference>
<name>A0ABS0HHC3_9SPHN</name>
<gene>
    <name evidence="1" type="ORF">I2488_11625</name>
</gene>